<dbReference type="InterPro" id="IPR001452">
    <property type="entry name" value="SH3_domain"/>
</dbReference>
<dbReference type="PANTHER" id="PTHR12845">
    <property type="entry name" value="GUANINE NUCLEOTIDE EXCHANGE FACTOR"/>
    <property type="match status" value="1"/>
</dbReference>
<accession>A0ABD6F4F9</accession>
<organism evidence="4 5">
    <name type="scientific">Gnathostoma spinigerum</name>
    <dbReference type="NCBI Taxonomy" id="75299"/>
    <lineage>
        <taxon>Eukaryota</taxon>
        <taxon>Metazoa</taxon>
        <taxon>Ecdysozoa</taxon>
        <taxon>Nematoda</taxon>
        <taxon>Chromadorea</taxon>
        <taxon>Rhabditida</taxon>
        <taxon>Spirurina</taxon>
        <taxon>Gnathostomatomorpha</taxon>
        <taxon>Gnathostomatoidea</taxon>
        <taxon>Gnathostomatidae</taxon>
        <taxon>Gnathostoma</taxon>
    </lineage>
</organism>
<evidence type="ECO:0000313" key="4">
    <source>
        <dbReference type="EMBL" id="MFH4984802.1"/>
    </source>
</evidence>
<comment type="caution">
    <text evidence="4">The sequence shown here is derived from an EMBL/GenBank/DDBJ whole genome shotgun (WGS) entry which is preliminary data.</text>
</comment>
<sequence>MVNILKKMPDGWFYGERTNGGEGGWFPSSYVQQILNDHVRAKNYRQRLRAMQMAAGMRLQQEQSSVCNAHPRRNNYLINRFRRLSNPKVLFQSNSMDK</sequence>
<dbReference type="SUPFAM" id="SSF50044">
    <property type="entry name" value="SH3-domain"/>
    <property type="match status" value="1"/>
</dbReference>
<protein>
    <recommendedName>
        <fullName evidence="3">SH3 domain-containing protein</fullName>
    </recommendedName>
</protein>
<evidence type="ECO:0000256" key="1">
    <source>
        <dbReference type="ARBA" id="ARBA00022443"/>
    </source>
</evidence>
<dbReference type="PANTHER" id="PTHR12845:SF5">
    <property type="entry name" value="EPHEXIN, ISOFORM D"/>
    <property type="match status" value="1"/>
</dbReference>
<dbReference type="InterPro" id="IPR047271">
    <property type="entry name" value="Ephexin-like"/>
</dbReference>
<gene>
    <name evidence="4" type="ORF">AB6A40_011511</name>
</gene>
<evidence type="ECO:0000313" key="5">
    <source>
        <dbReference type="Proteomes" id="UP001608902"/>
    </source>
</evidence>
<evidence type="ECO:0000259" key="3">
    <source>
        <dbReference type="PROSITE" id="PS50002"/>
    </source>
</evidence>
<proteinExistence type="predicted"/>
<dbReference type="InterPro" id="IPR036028">
    <property type="entry name" value="SH3-like_dom_sf"/>
</dbReference>
<dbReference type="PROSITE" id="PS50002">
    <property type="entry name" value="SH3"/>
    <property type="match status" value="1"/>
</dbReference>
<feature type="domain" description="SH3" evidence="3">
    <location>
        <begin position="1"/>
        <end position="36"/>
    </location>
</feature>
<dbReference type="AlphaFoldDB" id="A0ABD6F4F9"/>
<dbReference type="Gene3D" id="2.30.30.40">
    <property type="entry name" value="SH3 Domains"/>
    <property type="match status" value="1"/>
</dbReference>
<dbReference type="EMBL" id="JBGFUD010021400">
    <property type="protein sequence ID" value="MFH4984802.1"/>
    <property type="molecule type" value="Genomic_DNA"/>
</dbReference>
<keyword evidence="5" id="KW-1185">Reference proteome</keyword>
<dbReference type="Proteomes" id="UP001608902">
    <property type="component" value="Unassembled WGS sequence"/>
</dbReference>
<evidence type="ECO:0000256" key="2">
    <source>
        <dbReference type="PROSITE-ProRule" id="PRU00192"/>
    </source>
</evidence>
<name>A0ABD6F4F9_9BILA</name>
<reference evidence="4 5" key="1">
    <citation type="submission" date="2024-08" db="EMBL/GenBank/DDBJ databases">
        <title>Gnathostoma spinigerum genome.</title>
        <authorList>
            <person name="Gonzalez-Bertolin B."/>
            <person name="Monzon S."/>
            <person name="Zaballos A."/>
            <person name="Jimenez P."/>
            <person name="Dekumyoy P."/>
            <person name="Varona S."/>
            <person name="Cuesta I."/>
            <person name="Sumanam S."/>
            <person name="Adisakwattana P."/>
            <person name="Gasser R.B."/>
            <person name="Hernandez-Gonzalez A."/>
            <person name="Young N.D."/>
            <person name="Perteguer M.J."/>
        </authorList>
    </citation>
    <scope>NUCLEOTIDE SEQUENCE [LARGE SCALE GENOMIC DNA]</scope>
    <source>
        <strain evidence="4">AL3</strain>
        <tissue evidence="4">Liver</tissue>
    </source>
</reference>
<dbReference type="Pfam" id="PF07653">
    <property type="entry name" value="SH3_2"/>
    <property type="match status" value="1"/>
</dbReference>
<keyword evidence="1 2" id="KW-0728">SH3 domain</keyword>